<evidence type="ECO:0000313" key="2">
    <source>
        <dbReference type="EMBL" id="VDO16044.1"/>
    </source>
</evidence>
<dbReference type="Proteomes" id="UP000278807">
    <property type="component" value="Unassembled WGS sequence"/>
</dbReference>
<dbReference type="OrthoDB" id="419198at2759"/>
<dbReference type="EMBL" id="UZAE01015497">
    <property type="protein sequence ID" value="VDO16044.1"/>
    <property type="molecule type" value="Genomic_DNA"/>
</dbReference>
<dbReference type="Pfam" id="PF04991">
    <property type="entry name" value="LicD"/>
    <property type="match status" value="1"/>
</dbReference>
<protein>
    <submittedName>
        <fullName evidence="4">Alpha-mann_mid domain-containing protein</fullName>
    </submittedName>
</protein>
<accession>A0A0R3U049</accession>
<proteinExistence type="predicted"/>
<sequence>MENVIDPKLTKPNVSTIAEVDQLGPLEIKTSIGQQRTLENLVKEFKRAMSDANLNGQRFLHAEALLGSIQHHDFIPWDDDADFKLHIKHRQAVQTALKKLAPRLHTYAMWQRDKLYFAPFNSSILLTPYTIGSHSVNRYNLGDIFPLAYRPLGKEWLPVPRRPISFLKSYYGNKVQVCKSQGWSHATESASKLVVVDCRKLMDKYPFVHQCRIPEHKSRRRQSGMCDEYLVNGSGQVFHKIRLPLDVDECESSFYTVRHESFRCHE</sequence>
<reference evidence="4" key="1">
    <citation type="submission" date="2017-02" db="UniProtKB">
        <authorList>
            <consortium name="WormBaseParasite"/>
        </authorList>
    </citation>
    <scope>IDENTIFICATION</scope>
</reference>
<name>A0A0R3U049_RODNA</name>
<feature type="domain" description="LicD/FKTN/FKRP nucleotidyltransferase" evidence="1">
    <location>
        <begin position="65"/>
        <end position="155"/>
    </location>
</feature>
<evidence type="ECO:0000313" key="4">
    <source>
        <dbReference type="WBParaSite" id="HNAJ_0001349801-mRNA-1"/>
    </source>
</evidence>
<dbReference type="AlphaFoldDB" id="A0A0R3U049"/>
<dbReference type="WBParaSite" id="HNAJ_0001349801-mRNA-1">
    <property type="protein sequence ID" value="HNAJ_0001349801-mRNA-1"/>
    <property type="gene ID" value="HNAJ_0001349801"/>
</dbReference>
<keyword evidence="3" id="KW-1185">Reference proteome</keyword>
<dbReference type="InterPro" id="IPR007074">
    <property type="entry name" value="LicD/FKTN/FKRP_NTP_transf"/>
</dbReference>
<reference evidence="2 3" key="2">
    <citation type="submission" date="2018-11" db="EMBL/GenBank/DDBJ databases">
        <authorList>
            <consortium name="Pathogen Informatics"/>
        </authorList>
    </citation>
    <scope>NUCLEOTIDE SEQUENCE [LARGE SCALE GENOMIC DNA]</scope>
</reference>
<organism evidence="4">
    <name type="scientific">Rodentolepis nana</name>
    <name type="common">Dwarf tapeworm</name>
    <name type="synonym">Hymenolepis nana</name>
    <dbReference type="NCBI Taxonomy" id="102285"/>
    <lineage>
        <taxon>Eukaryota</taxon>
        <taxon>Metazoa</taxon>
        <taxon>Spiralia</taxon>
        <taxon>Lophotrochozoa</taxon>
        <taxon>Platyhelminthes</taxon>
        <taxon>Cestoda</taxon>
        <taxon>Eucestoda</taxon>
        <taxon>Cyclophyllidea</taxon>
        <taxon>Hymenolepididae</taxon>
        <taxon>Rodentolepis</taxon>
    </lineage>
</organism>
<dbReference type="GO" id="GO:0009100">
    <property type="term" value="P:glycoprotein metabolic process"/>
    <property type="evidence" value="ECO:0007669"/>
    <property type="project" value="UniProtKB-ARBA"/>
</dbReference>
<gene>
    <name evidence="2" type="ORF">HNAJ_LOCUS13472</name>
</gene>
<evidence type="ECO:0000313" key="3">
    <source>
        <dbReference type="Proteomes" id="UP000278807"/>
    </source>
</evidence>
<evidence type="ECO:0000259" key="1">
    <source>
        <dbReference type="Pfam" id="PF04991"/>
    </source>
</evidence>
<dbReference type="STRING" id="102285.A0A0R3U049"/>